<sequence length="186" mass="19271">MAKHNPYDDLPQAEPFTVTSADVVDGGTLAANQTSGYFEVPGGKDLSPQLAWSGAPEGTKSYCVTVLDPDAPTGSGFWHWAVANLPATADELPEGAGGSPDGMGPADSDASLPEGAVELRNDGGYAGFVGAAPPQGHGPHRYIVTVHAVDVDRLDVGPDTPPALLGFQLFFHTLGRAQLTGYFEIP</sequence>
<name>A0ABU5T818_9MICC</name>
<reference evidence="3 4" key="1">
    <citation type="submission" date="2023-12" db="EMBL/GenBank/DDBJ databases">
        <title>Sinomonas terricola sp. nov, isolated from litchi orchard soil in Guangdong, PR China.</title>
        <authorList>
            <person name="Jiaxin W."/>
            <person name="Yang Z."/>
            <person name="Honghui Z."/>
        </authorList>
    </citation>
    <scope>NUCLEOTIDE SEQUENCE [LARGE SCALE GENOMIC DNA]</scope>
    <source>
        <strain evidence="3 4">JGH33</strain>
    </source>
</reference>
<dbReference type="Gene3D" id="3.90.280.10">
    <property type="entry name" value="PEBP-like"/>
    <property type="match status" value="1"/>
</dbReference>
<dbReference type="CDD" id="cd00865">
    <property type="entry name" value="PEBP_bact_arch"/>
    <property type="match status" value="1"/>
</dbReference>
<dbReference type="EMBL" id="JAYGGQ010000011">
    <property type="protein sequence ID" value="MEA5455866.1"/>
    <property type="molecule type" value="Genomic_DNA"/>
</dbReference>
<organism evidence="3 4">
    <name type="scientific">Sinomonas terricola</name>
    <dbReference type="NCBI Taxonomy" id="3110330"/>
    <lineage>
        <taxon>Bacteria</taxon>
        <taxon>Bacillati</taxon>
        <taxon>Actinomycetota</taxon>
        <taxon>Actinomycetes</taxon>
        <taxon>Micrococcales</taxon>
        <taxon>Micrococcaceae</taxon>
        <taxon>Sinomonas</taxon>
    </lineage>
</organism>
<gene>
    <name evidence="3" type="ORF">SPF06_14120</name>
</gene>
<proteinExistence type="inferred from homology"/>
<dbReference type="InterPro" id="IPR036610">
    <property type="entry name" value="PEBP-like_sf"/>
</dbReference>
<evidence type="ECO:0000256" key="1">
    <source>
        <dbReference type="ARBA" id="ARBA00007120"/>
    </source>
</evidence>
<dbReference type="PANTHER" id="PTHR30289">
    <property type="entry name" value="UNCHARACTERIZED PROTEIN YBCL-RELATED"/>
    <property type="match status" value="1"/>
</dbReference>
<evidence type="ECO:0000313" key="3">
    <source>
        <dbReference type="EMBL" id="MEA5455866.1"/>
    </source>
</evidence>
<dbReference type="NCBIfam" id="TIGR00481">
    <property type="entry name" value="YbhB/YbcL family Raf kinase inhibitor-like protein"/>
    <property type="match status" value="1"/>
</dbReference>
<dbReference type="Proteomes" id="UP001304769">
    <property type="component" value="Unassembled WGS sequence"/>
</dbReference>
<dbReference type="SUPFAM" id="SSF49777">
    <property type="entry name" value="PEBP-like"/>
    <property type="match status" value="1"/>
</dbReference>
<evidence type="ECO:0000313" key="4">
    <source>
        <dbReference type="Proteomes" id="UP001304769"/>
    </source>
</evidence>
<dbReference type="GO" id="GO:0004860">
    <property type="term" value="F:protein kinase inhibitor activity"/>
    <property type="evidence" value="ECO:0007669"/>
    <property type="project" value="UniProtKB-KW"/>
</dbReference>
<evidence type="ECO:0000256" key="2">
    <source>
        <dbReference type="SAM" id="MobiDB-lite"/>
    </source>
</evidence>
<dbReference type="InterPro" id="IPR008914">
    <property type="entry name" value="PEBP"/>
</dbReference>
<dbReference type="Pfam" id="PF01161">
    <property type="entry name" value="PBP"/>
    <property type="match status" value="1"/>
</dbReference>
<accession>A0ABU5T818</accession>
<keyword evidence="4" id="KW-1185">Reference proteome</keyword>
<dbReference type="RefSeq" id="WP_323279758.1">
    <property type="nucleotide sequence ID" value="NZ_JAYGGQ010000011.1"/>
</dbReference>
<feature type="region of interest" description="Disordered" evidence="2">
    <location>
        <begin position="90"/>
        <end position="114"/>
    </location>
</feature>
<keyword evidence="3" id="KW-0649">Protein kinase inhibitor</keyword>
<comment type="caution">
    <text evidence="3">The sequence shown here is derived from an EMBL/GenBank/DDBJ whole genome shotgun (WGS) entry which is preliminary data.</text>
</comment>
<dbReference type="InterPro" id="IPR005247">
    <property type="entry name" value="YbhB_YbcL/LppC-like"/>
</dbReference>
<dbReference type="PANTHER" id="PTHR30289:SF1">
    <property type="entry name" value="PEBP (PHOSPHATIDYLETHANOLAMINE-BINDING PROTEIN) FAMILY PROTEIN"/>
    <property type="match status" value="1"/>
</dbReference>
<comment type="similarity">
    <text evidence="1">Belongs to the UPF0098 family.</text>
</comment>
<protein>
    <submittedName>
        <fullName evidence="3">YbhB/YbcL family Raf kinase inhibitor-like protein</fullName>
    </submittedName>
</protein>